<dbReference type="STRING" id="1296565.SAMN05660657_03981"/>
<dbReference type="Gene3D" id="3.10.450.50">
    <property type="match status" value="1"/>
</dbReference>
<dbReference type="RefSeq" id="WP_093582086.1">
    <property type="nucleotide sequence ID" value="NZ_FPBA01000017.1"/>
</dbReference>
<reference evidence="3" key="1">
    <citation type="submission" date="2016-10" db="EMBL/GenBank/DDBJ databases">
        <authorList>
            <person name="Varghese N."/>
            <person name="Submissions S."/>
        </authorList>
    </citation>
    <scope>NUCLEOTIDE SEQUENCE [LARGE SCALE GENOMIC DNA]</scope>
    <source>
        <strain evidence="3">DSM 46136</strain>
    </source>
</reference>
<dbReference type="EMBL" id="FPBA01000017">
    <property type="protein sequence ID" value="SFT93472.1"/>
    <property type="molecule type" value="Genomic_DNA"/>
</dbReference>
<sequence length="138" mass="15443">MTDPQERAVVEAYLDAVGRLDLPAIEATFADDVELVLPYAPPGFPKVSRGRAAAMEVYPEGLMDPMRFSGYRIDALEGRPGEWVAEYTSDTRVLTTGRPYRNTYISRFRIRDGRITRLAEFFDPIVLVTALGLEVPTS</sequence>
<dbReference type="SUPFAM" id="SSF54427">
    <property type="entry name" value="NTF2-like"/>
    <property type="match status" value="1"/>
</dbReference>
<evidence type="ECO:0000313" key="3">
    <source>
        <dbReference type="Proteomes" id="UP000199546"/>
    </source>
</evidence>
<gene>
    <name evidence="2" type="ORF">SAMN05660657_03981</name>
</gene>
<dbReference type="InterPro" id="IPR032710">
    <property type="entry name" value="NTF2-like_dom_sf"/>
</dbReference>
<evidence type="ECO:0000313" key="2">
    <source>
        <dbReference type="EMBL" id="SFT93472.1"/>
    </source>
</evidence>
<dbReference type="Pfam" id="PF12680">
    <property type="entry name" value="SnoaL_2"/>
    <property type="match status" value="1"/>
</dbReference>
<proteinExistence type="predicted"/>
<keyword evidence="3" id="KW-1185">Reference proteome</keyword>
<evidence type="ECO:0000259" key="1">
    <source>
        <dbReference type="Pfam" id="PF12680"/>
    </source>
</evidence>
<organism evidence="2 3">
    <name type="scientific">Geodermatophilus amargosae</name>
    <dbReference type="NCBI Taxonomy" id="1296565"/>
    <lineage>
        <taxon>Bacteria</taxon>
        <taxon>Bacillati</taxon>
        <taxon>Actinomycetota</taxon>
        <taxon>Actinomycetes</taxon>
        <taxon>Geodermatophilales</taxon>
        <taxon>Geodermatophilaceae</taxon>
        <taxon>Geodermatophilus</taxon>
    </lineage>
</organism>
<accession>A0A1I7C200</accession>
<dbReference type="AlphaFoldDB" id="A0A1I7C200"/>
<dbReference type="OrthoDB" id="4550754at2"/>
<name>A0A1I7C200_9ACTN</name>
<dbReference type="InterPro" id="IPR037401">
    <property type="entry name" value="SnoaL-like"/>
</dbReference>
<protein>
    <recommendedName>
        <fullName evidence="1">SnoaL-like domain-containing protein</fullName>
    </recommendedName>
</protein>
<dbReference type="Proteomes" id="UP000199546">
    <property type="component" value="Unassembled WGS sequence"/>
</dbReference>
<feature type="domain" description="SnoaL-like" evidence="1">
    <location>
        <begin position="10"/>
        <end position="117"/>
    </location>
</feature>